<organism evidence="2 3">
    <name type="scientific">Dendrobium catenatum</name>
    <dbReference type="NCBI Taxonomy" id="906689"/>
    <lineage>
        <taxon>Eukaryota</taxon>
        <taxon>Viridiplantae</taxon>
        <taxon>Streptophyta</taxon>
        <taxon>Embryophyta</taxon>
        <taxon>Tracheophyta</taxon>
        <taxon>Spermatophyta</taxon>
        <taxon>Magnoliopsida</taxon>
        <taxon>Liliopsida</taxon>
        <taxon>Asparagales</taxon>
        <taxon>Orchidaceae</taxon>
        <taxon>Epidendroideae</taxon>
        <taxon>Malaxideae</taxon>
        <taxon>Dendrobiinae</taxon>
        <taxon>Dendrobium</taxon>
    </lineage>
</organism>
<dbReference type="Pfam" id="PF00160">
    <property type="entry name" value="Pro_isomerase"/>
    <property type="match status" value="1"/>
</dbReference>
<dbReference type="EMBL" id="KZ502732">
    <property type="protein sequence ID" value="PKU73669.1"/>
    <property type="molecule type" value="Genomic_DNA"/>
</dbReference>
<dbReference type="Gene3D" id="2.40.100.10">
    <property type="entry name" value="Cyclophilin-like"/>
    <property type="match status" value="1"/>
</dbReference>
<proteinExistence type="predicted"/>
<protein>
    <submittedName>
        <fullName evidence="2">Peptidyl-prolyl cis-trans isomerase CYP20-2, chloroplastic</fullName>
    </submittedName>
</protein>
<reference evidence="2 3" key="2">
    <citation type="journal article" date="2017" name="Nature">
        <title>The Apostasia genome and the evolution of orchids.</title>
        <authorList>
            <person name="Zhang G.Q."/>
            <person name="Liu K.W."/>
            <person name="Li Z."/>
            <person name="Lohaus R."/>
            <person name="Hsiao Y.Y."/>
            <person name="Niu S.C."/>
            <person name="Wang J.Y."/>
            <person name="Lin Y.C."/>
            <person name="Xu Q."/>
            <person name="Chen L.J."/>
            <person name="Yoshida K."/>
            <person name="Fujiwara S."/>
            <person name="Wang Z.W."/>
            <person name="Zhang Y.Q."/>
            <person name="Mitsuda N."/>
            <person name="Wang M."/>
            <person name="Liu G.H."/>
            <person name="Pecoraro L."/>
            <person name="Huang H.X."/>
            <person name="Xiao X.J."/>
            <person name="Lin M."/>
            <person name="Wu X.Y."/>
            <person name="Wu W.L."/>
            <person name="Chen Y.Y."/>
            <person name="Chang S.B."/>
            <person name="Sakamoto S."/>
            <person name="Ohme-Takagi M."/>
            <person name="Yagi M."/>
            <person name="Zeng S.J."/>
            <person name="Shen C.Y."/>
            <person name="Yeh C.M."/>
            <person name="Luo Y.B."/>
            <person name="Tsai W.C."/>
            <person name="Van de Peer Y."/>
            <person name="Liu Z.J."/>
        </authorList>
    </citation>
    <scope>NUCLEOTIDE SEQUENCE [LARGE SCALE GENOMIC DNA]</scope>
    <source>
        <tissue evidence="2">The whole plant</tissue>
    </source>
</reference>
<dbReference type="InterPro" id="IPR002130">
    <property type="entry name" value="Cyclophilin-type_PPIase_dom"/>
</dbReference>
<dbReference type="PANTHER" id="PTHR47875:SF1">
    <property type="entry name" value="PEPTIDYL-PROLYL CIS-TRANS ISOMERASE CYP28, CHLOROPLASTIC"/>
    <property type="match status" value="1"/>
</dbReference>
<dbReference type="InterPro" id="IPR044178">
    <property type="entry name" value="CYP28-like"/>
</dbReference>
<evidence type="ECO:0000313" key="2">
    <source>
        <dbReference type="EMBL" id="PKU73669.1"/>
    </source>
</evidence>
<reference evidence="2 3" key="1">
    <citation type="journal article" date="2016" name="Sci. Rep.">
        <title>The Dendrobium catenatum Lindl. genome sequence provides insights into polysaccharide synthase, floral development and adaptive evolution.</title>
        <authorList>
            <person name="Zhang G.Q."/>
            <person name="Xu Q."/>
            <person name="Bian C."/>
            <person name="Tsai W.C."/>
            <person name="Yeh C.M."/>
            <person name="Liu K.W."/>
            <person name="Yoshida K."/>
            <person name="Zhang L.S."/>
            <person name="Chang S.B."/>
            <person name="Chen F."/>
            <person name="Shi Y."/>
            <person name="Su Y.Y."/>
            <person name="Zhang Y.Q."/>
            <person name="Chen L.J."/>
            <person name="Yin Y."/>
            <person name="Lin M."/>
            <person name="Huang H."/>
            <person name="Deng H."/>
            <person name="Wang Z.W."/>
            <person name="Zhu S.L."/>
            <person name="Zhao X."/>
            <person name="Deng C."/>
            <person name="Niu S.C."/>
            <person name="Huang J."/>
            <person name="Wang M."/>
            <person name="Liu G.H."/>
            <person name="Yang H.J."/>
            <person name="Xiao X.J."/>
            <person name="Hsiao Y.Y."/>
            <person name="Wu W.L."/>
            <person name="Chen Y.Y."/>
            <person name="Mitsuda N."/>
            <person name="Ohme-Takagi M."/>
            <person name="Luo Y.B."/>
            <person name="Van de Peer Y."/>
            <person name="Liu Z.J."/>
        </authorList>
    </citation>
    <scope>NUCLEOTIDE SEQUENCE [LARGE SCALE GENOMIC DNA]</scope>
    <source>
        <tissue evidence="2">The whole plant</tissue>
    </source>
</reference>
<dbReference type="Proteomes" id="UP000233837">
    <property type="component" value="Unassembled WGS sequence"/>
</dbReference>
<accession>A0A2I0WDC7</accession>
<evidence type="ECO:0000313" key="3">
    <source>
        <dbReference type="Proteomes" id="UP000233837"/>
    </source>
</evidence>
<dbReference type="GO" id="GO:0003755">
    <property type="term" value="F:peptidyl-prolyl cis-trans isomerase activity"/>
    <property type="evidence" value="ECO:0007669"/>
    <property type="project" value="InterPro"/>
</dbReference>
<dbReference type="PROSITE" id="PS50072">
    <property type="entry name" value="CSA_PPIASE_2"/>
    <property type="match status" value="1"/>
</dbReference>
<sequence length="381" mass="41623">MRCVCEFALNGLNVPKKKKIRQSLLSHHADFCTVKDSHQSFGNEFSPPLNVALFYPGPIRCYDATYTTPMGSRAISPSSPPLLHCLLPPPSSVPNLKPTAKIKKSLSLPGRRSLILLSAAGALTPFPVDASNALSSSDSPADVSVAVTDRVFMDFSLCPSYFNSDRPIGFDLAACPDAEPIGRVVFGLYGKLVPQTVANFKALCNPSGYRGTLIHKIFQGQFFVAGRQGRREKGEVRPPVDLARNMESVNPKAFQLKHSRPGILSLCLAQNDDDEEIKLNPDYRNVEFLVTTGPGPCPELDNANIVFGTVLEGMDIVTTIATIPTYKPAEKIRQFNDFAVFLGDERAQIARTTWDRPLRTVYISDCGELQVAKPSLSPSLP</sequence>
<dbReference type="FunFam" id="2.40.100.10:FF:000037">
    <property type="entry name" value="Peptidyl-prolyl cis-trans isomerase"/>
    <property type="match status" value="1"/>
</dbReference>
<evidence type="ECO:0000259" key="1">
    <source>
        <dbReference type="PROSITE" id="PS50072"/>
    </source>
</evidence>
<dbReference type="SUPFAM" id="SSF50891">
    <property type="entry name" value="Cyclophilin-like"/>
    <property type="match status" value="1"/>
</dbReference>
<feature type="domain" description="PPIase cyclophilin-type" evidence="1">
    <location>
        <begin position="179"/>
        <end position="368"/>
    </location>
</feature>
<dbReference type="PANTHER" id="PTHR47875">
    <property type="entry name" value="PEPTIDYL-PROLYL CIS-TRANS ISOMERASE CYP28, CHLOROPLASTIC"/>
    <property type="match status" value="1"/>
</dbReference>
<keyword evidence="3" id="KW-1185">Reference proteome</keyword>
<dbReference type="STRING" id="906689.A0A2I0WDC7"/>
<dbReference type="AlphaFoldDB" id="A0A2I0WDC7"/>
<keyword evidence="2" id="KW-0413">Isomerase</keyword>
<name>A0A2I0WDC7_9ASPA</name>
<dbReference type="GO" id="GO:0009507">
    <property type="term" value="C:chloroplast"/>
    <property type="evidence" value="ECO:0007669"/>
    <property type="project" value="TreeGrafter"/>
</dbReference>
<dbReference type="InterPro" id="IPR029000">
    <property type="entry name" value="Cyclophilin-like_dom_sf"/>
</dbReference>
<dbReference type="PRINTS" id="PR00153">
    <property type="entry name" value="CSAPPISMRASE"/>
</dbReference>
<dbReference type="CDD" id="cd00317">
    <property type="entry name" value="cyclophilin"/>
    <property type="match status" value="1"/>
</dbReference>
<gene>
    <name evidence="2" type="primary">CYP20-2</name>
    <name evidence="2" type="ORF">MA16_Dca009976</name>
</gene>